<proteinExistence type="predicted"/>
<feature type="transmembrane region" description="Helical" evidence="1">
    <location>
        <begin position="75"/>
        <end position="94"/>
    </location>
</feature>
<sequence>MNEQDKREIGEIVAAAIVQHGGCPHGVNAATAHELIDFATTWRHCKRTAIGAFIVTLIGAAGTAIWAGVKALAHVGTPLFLLAGALLLAAGCSTDKLVESVSQKSVSLKGYGAVNLIDTGYNPATGTTTPSLNSIVGSTHYKSTIVARPEGTETPDYIDYAREESASFWNSKAKSTTTSFTITASGKEAMQFYLMKIAEMERQRDTAATAAEK</sequence>
<dbReference type="Proteomes" id="UP000435649">
    <property type="component" value="Unassembled WGS sequence"/>
</dbReference>
<feature type="transmembrane region" description="Helical" evidence="1">
    <location>
        <begin position="49"/>
        <end position="69"/>
    </location>
</feature>
<keyword evidence="1" id="KW-0472">Membrane</keyword>
<evidence type="ECO:0000256" key="1">
    <source>
        <dbReference type="SAM" id="Phobius"/>
    </source>
</evidence>
<gene>
    <name evidence="2" type="ORF">FYJ85_11300</name>
</gene>
<accession>A0A844G387</accession>
<dbReference type="RefSeq" id="WP_154418631.1">
    <property type="nucleotide sequence ID" value="NZ_VUNS01000011.1"/>
</dbReference>
<evidence type="ECO:0000313" key="2">
    <source>
        <dbReference type="EMBL" id="MST97623.1"/>
    </source>
</evidence>
<evidence type="ECO:0000313" key="3">
    <source>
        <dbReference type="Proteomes" id="UP000435649"/>
    </source>
</evidence>
<comment type="caution">
    <text evidence="2">The sequence shown here is derived from an EMBL/GenBank/DDBJ whole genome shotgun (WGS) entry which is preliminary data.</text>
</comment>
<organism evidence="2 3">
    <name type="scientific">Victivallis lenta</name>
    <dbReference type="NCBI Taxonomy" id="2606640"/>
    <lineage>
        <taxon>Bacteria</taxon>
        <taxon>Pseudomonadati</taxon>
        <taxon>Lentisphaerota</taxon>
        <taxon>Lentisphaeria</taxon>
        <taxon>Victivallales</taxon>
        <taxon>Victivallaceae</taxon>
        <taxon>Victivallis</taxon>
    </lineage>
</organism>
<reference evidence="2 3" key="1">
    <citation type="submission" date="2019-08" db="EMBL/GenBank/DDBJ databases">
        <title>In-depth cultivation of the pig gut microbiome towards novel bacterial diversity and tailored functional studies.</title>
        <authorList>
            <person name="Wylensek D."/>
            <person name="Hitch T.C.A."/>
            <person name="Clavel T."/>
        </authorList>
    </citation>
    <scope>NUCLEOTIDE SEQUENCE [LARGE SCALE GENOMIC DNA]</scope>
    <source>
        <strain evidence="2 3">BBE-744-WT-12</strain>
    </source>
</reference>
<keyword evidence="1" id="KW-1133">Transmembrane helix</keyword>
<name>A0A844G387_9BACT</name>
<keyword evidence="1" id="KW-0812">Transmembrane</keyword>
<dbReference type="EMBL" id="VUNS01000011">
    <property type="protein sequence ID" value="MST97623.1"/>
    <property type="molecule type" value="Genomic_DNA"/>
</dbReference>
<protein>
    <submittedName>
        <fullName evidence="2">Uncharacterized protein</fullName>
    </submittedName>
</protein>
<keyword evidence="3" id="KW-1185">Reference proteome</keyword>
<dbReference type="AlphaFoldDB" id="A0A844G387"/>